<keyword evidence="2" id="KW-0378">Hydrolase</keyword>
<dbReference type="InterPro" id="IPR054468">
    <property type="entry name" value="NrSPol-like_HBD"/>
</dbReference>
<evidence type="ECO:0000256" key="1">
    <source>
        <dbReference type="ARBA" id="ARBA00022741"/>
    </source>
</evidence>
<organism evidence="6 7">
    <name type="scientific">Amygdalobacter nucleatus</name>
    <dbReference type="NCBI Taxonomy" id="3029274"/>
    <lineage>
        <taxon>Bacteria</taxon>
        <taxon>Bacillati</taxon>
        <taxon>Bacillota</taxon>
        <taxon>Clostridia</taxon>
        <taxon>Eubacteriales</taxon>
        <taxon>Oscillospiraceae</taxon>
        <taxon>Amygdalobacter</taxon>
    </lineage>
</organism>
<evidence type="ECO:0000256" key="3">
    <source>
        <dbReference type="ARBA" id="ARBA00022806"/>
    </source>
</evidence>
<dbReference type="PATRIC" id="fig|1497955.3.peg.1221"/>
<dbReference type="PROSITE" id="PS51206">
    <property type="entry name" value="SF3_HELICASE_1"/>
    <property type="match status" value="1"/>
</dbReference>
<dbReference type="InterPro" id="IPR004968">
    <property type="entry name" value="DNA_primase/NTPase_C"/>
</dbReference>
<dbReference type="GO" id="GO:0005524">
    <property type="term" value="F:ATP binding"/>
    <property type="evidence" value="ECO:0007669"/>
    <property type="project" value="UniProtKB-KW"/>
</dbReference>
<dbReference type="NCBIfam" id="TIGR01613">
    <property type="entry name" value="primase_Cterm"/>
    <property type="match status" value="1"/>
</dbReference>
<feature type="domain" description="SF3 helicase" evidence="5">
    <location>
        <begin position="537"/>
        <end position="700"/>
    </location>
</feature>
<evidence type="ECO:0000313" key="7">
    <source>
        <dbReference type="Proteomes" id="UP000070080"/>
    </source>
</evidence>
<name>A0A133Y7X0_9FIRM</name>
<dbReference type="GO" id="GO:0016787">
    <property type="term" value="F:hydrolase activity"/>
    <property type="evidence" value="ECO:0007669"/>
    <property type="project" value="UniProtKB-KW"/>
</dbReference>
<dbReference type="SMART" id="SM00885">
    <property type="entry name" value="D5_N"/>
    <property type="match status" value="1"/>
</dbReference>
<dbReference type="InterPro" id="IPR014818">
    <property type="entry name" value="Phage/plasmid_primase_P4_C"/>
</dbReference>
<dbReference type="InterPro" id="IPR014015">
    <property type="entry name" value="Helicase_SF3_DNA-vir"/>
</dbReference>
<comment type="caution">
    <text evidence="6">The sequence shown here is derived from an EMBL/GenBank/DDBJ whole genome shotgun (WGS) entry which is preliminary data.</text>
</comment>
<dbReference type="Gene3D" id="3.40.50.300">
    <property type="entry name" value="P-loop containing nucleotide triphosphate hydrolases"/>
    <property type="match status" value="1"/>
</dbReference>
<dbReference type="AlphaFoldDB" id="A0A133Y7X0"/>
<proteinExistence type="predicted"/>
<dbReference type="InterPro" id="IPR006500">
    <property type="entry name" value="Helicase_put_C_phage/plasmid"/>
</dbReference>
<dbReference type="EMBL" id="LSCV01000042">
    <property type="protein sequence ID" value="KXB39223.1"/>
    <property type="molecule type" value="Genomic_DNA"/>
</dbReference>
<dbReference type="STRING" id="1497955.HMPREF1872_01255"/>
<dbReference type="PANTHER" id="PTHR35372">
    <property type="entry name" value="ATP BINDING PROTEIN-RELATED"/>
    <property type="match status" value="1"/>
</dbReference>
<protein>
    <submittedName>
        <fullName evidence="6">Nucleoside triphosphatase, D5 family</fullName>
    </submittedName>
</protein>
<dbReference type="Pfam" id="PF03288">
    <property type="entry name" value="Pox_D5"/>
    <property type="match status" value="1"/>
</dbReference>
<keyword evidence="3" id="KW-0347">Helicase</keyword>
<keyword evidence="7" id="KW-1185">Reference proteome</keyword>
<gene>
    <name evidence="6" type="ORF">HMPREF1872_01255</name>
</gene>
<reference evidence="7" key="1">
    <citation type="submission" date="2016-01" db="EMBL/GenBank/DDBJ databases">
        <authorList>
            <person name="Mitreva M."/>
            <person name="Pepin K.H."/>
            <person name="Mihindukulasuriya K.A."/>
            <person name="Fulton R."/>
            <person name="Fronick C."/>
            <person name="O'Laughlin M."/>
            <person name="Miner T."/>
            <person name="Herter B."/>
            <person name="Rosa B.A."/>
            <person name="Cordes M."/>
            <person name="Tomlinson C."/>
            <person name="Wollam A."/>
            <person name="Palsikar V.B."/>
            <person name="Mardis E.R."/>
            <person name="Wilson R.K."/>
        </authorList>
    </citation>
    <scope>NUCLEOTIDE SEQUENCE [LARGE SCALE GENOMIC DNA]</scope>
    <source>
        <strain evidence="7">KA00274</strain>
    </source>
</reference>
<evidence type="ECO:0000313" key="6">
    <source>
        <dbReference type="EMBL" id="KXB39223.1"/>
    </source>
</evidence>
<evidence type="ECO:0000256" key="4">
    <source>
        <dbReference type="ARBA" id="ARBA00022840"/>
    </source>
</evidence>
<evidence type="ECO:0000256" key="2">
    <source>
        <dbReference type="ARBA" id="ARBA00022801"/>
    </source>
</evidence>
<dbReference type="PANTHER" id="PTHR35372:SF2">
    <property type="entry name" value="SF3 HELICASE DOMAIN-CONTAINING PROTEIN"/>
    <property type="match status" value="1"/>
</dbReference>
<keyword evidence="4" id="KW-0067">ATP-binding</keyword>
<dbReference type="InterPro" id="IPR027417">
    <property type="entry name" value="P-loop_NTPase"/>
</dbReference>
<accession>A0A133Y7X0</accession>
<dbReference type="Pfam" id="PF22763">
    <property type="entry name" value="NrS1-1_pol-like_HBD"/>
    <property type="match status" value="1"/>
</dbReference>
<dbReference type="GO" id="GO:0004386">
    <property type="term" value="F:helicase activity"/>
    <property type="evidence" value="ECO:0007669"/>
    <property type="project" value="UniProtKB-KW"/>
</dbReference>
<dbReference type="Proteomes" id="UP000070080">
    <property type="component" value="Unassembled WGS sequence"/>
</dbReference>
<evidence type="ECO:0000259" key="5">
    <source>
        <dbReference type="PROSITE" id="PS51206"/>
    </source>
</evidence>
<sequence>MLRRFLLSKIFSKTVRLHPLSWLPSRRPKKLLRQVKKSAFSFACGFRRDKPSRKGGSNMDLEKLPKALKNKNIFCSWKYEQQENGRLTKPPYNPITGKKAATDNLSDFTSLDAVLKVKGQYDGIGIKLVDNLLGIDLDHCIDNGIIKDWAKEIISHFKHAYIEYSPSKHGFHILLLFNGAYDKTAYYIKHGDIEVYSALATNRYLTVTGDVYQEGELLEDDAAIMWLLDTYMKRNINTHEKENNVCASSYLSDTAVIEKAGNAINGAKFTALWHGDISAYPSHSEADAALVSILAFYCGGNKEQIDRLFRKSALFRPKWDEHRGSDTYGNTTIQKAVSKCHTFYEPFHNASAEEDFDDLLSKLQELKPDENIRYRNGDLGNGRLFADIFQNILHYVPERKMWFIFDGVRWTCDIGTLKTMELCKDLALSLIRYAGAIKDERTRSMLVEYWNKWSSRRNREIYIKEAQSVYPISMEAFDKNIYLFNCQNGTLDLEHGVFRKHLATDLITKVSPVFYDPKARSERFSRFVDEIMSGDCEKTLYLQKSLGYALSGDTRYECMFFLFGESTRNGKGTLMESVLSVMGDYGKAVRAETIALKKNPNSSQPTEDVARLAGVRFANISEPSRGLFLNSAQVKYMTGSDTLNARFLHENSFDFKPQFKLYVNTNYLPVISDMTVFSSDRMQIIPFNRHFEAWEQDKTLKAEFSKKEVQSAILNWLLEGFTSLRDEGFKPPKSVLDAIFSYAHDSDKMAQFAEDALIKDQSSEIRTAVVYDHYKKWCIDNGCFSENSRNFNQELRKFAEVVRKRPKTGGEKTTLLKGYRLKSEFSDFFKWQLVAVNNLYPPITL</sequence>
<dbReference type="Pfam" id="PF08706">
    <property type="entry name" value="D5_N"/>
    <property type="match status" value="1"/>
</dbReference>
<dbReference type="InterPro" id="IPR051620">
    <property type="entry name" value="ORF904-like_C"/>
</dbReference>
<keyword evidence="1" id="KW-0547">Nucleotide-binding</keyword>